<evidence type="ECO:0000256" key="2">
    <source>
        <dbReference type="ARBA" id="ARBA00004286"/>
    </source>
</evidence>
<organism evidence="8 9">
    <name type="scientific">Rhizophlyctis rosea</name>
    <dbReference type="NCBI Taxonomy" id="64517"/>
    <lineage>
        <taxon>Eukaryota</taxon>
        <taxon>Fungi</taxon>
        <taxon>Fungi incertae sedis</taxon>
        <taxon>Chytridiomycota</taxon>
        <taxon>Chytridiomycota incertae sedis</taxon>
        <taxon>Chytridiomycetes</taxon>
        <taxon>Rhizophlyctidales</taxon>
        <taxon>Rhizophlyctidaceae</taxon>
        <taxon>Rhizophlyctis</taxon>
    </lineage>
</organism>
<evidence type="ECO:0000259" key="7">
    <source>
        <dbReference type="PROSITE" id="PS50815"/>
    </source>
</evidence>
<gene>
    <name evidence="8" type="primary">HORMAD1</name>
    <name evidence="8" type="ORF">HK097_007199</name>
</gene>
<dbReference type="InterPro" id="IPR036570">
    <property type="entry name" value="HORMA_dom_sf"/>
</dbReference>
<dbReference type="Pfam" id="PF02301">
    <property type="entry name" value="HORMA"/>
    <property type="match status" value="1"/>
</dbReference>
<evidence type="ECO:0000256" key="1">
    <source>
        <dbReference type="ARBA" id="ARBA00004123"/>
    </source>
</evidence>
<sequence>MAMQVQRPKVQTVTTPSETQSLNLVRNLLGTTIGAIAYLRMLLPEDNFKDTSLNGMALKSLVRGYSIEADELIDWVERGLFDALEKQYLRTMIFGIYLNENEPEKLVEAYTFHFSYPARDLWCITVDAAGKDTFKLRTKDEIMKATSDMLRRLLLLTQTLRPLPENAYITMKIYYYDNITPADYEPPLFRAGDDDRKFYFEAKQEKIHVGTVKTPHHAVKLQVQTATDGIQPTDLDVQAMEIDEEDQEFFNSDWSQDGPLQMPLQERESTRVAAEVKSQSEQQPTAAQTEIPTPVTPTSVAVQIESMNINNLEAQDVNSDDPMDVDPPRSLPEISPLSSISKFDSTPRLSTPVVIRNSPRRKTFARAESSKRREPITPNKLQISSPLTGVDTTGSTQDLIAQLRDGSKYGHASTPSKAKNARASPPEGSSKVAVAAEEDDEDLKYDCPCGVQENDGDCIECEGCRMWNHVVCFGFKALDDPRIPEHHFCYKCQNGRAADGMVYDLEKAAEVAIFRRGLFVIWEEGLESIAWFAERLGNCVF</sequence>
<protein>
    <submittedName>
        <fullName evidence="8">HORMA domain-containing protein 1</fullName>
    </submittedName>
</protein>
<dbReference type="Gene3D" id="3.30.900.10">
    <property type="entry name" value="HORMA domain"/>
    <property type="match status" value="1"/>
</dbReference>
<feature type="domain" description="HORMA" evidence="7">
    <location>
        <begin position="19"/>
        <end position="223"/>
    </location>
</feature>
<evidence type="ECO:0000256" key="6">
    <source>
        <dbReference type="SAM" id="MobiDB-lite"/>
    </source>
</evidence>
<dbReference type="SUPFAM" id="SSF56019">
    <property type="entry name" value="The spindle assembly checkpoint protein mad2"/>
    <property type="match status" value="1"/>
</dbReference>
<keyword evidence="4" id="KW-0539">Nucleus</keyword>
<dbReference type="PROSITE" id="PS50815">
    <property type="entry name" value="HORMA"/>
    <property type="match status" value="1"/>
</dbReference>
<evidence type="ECO:0000256" key="5">
    <source>
        <dbReference type="ARBA" id="ARBA00023254"/>
    </source>
</evidence>
<dbReference type="Pfam" id="PF20826">
    <property type="entry name" value="PHD_5"/>
    <property type="match status" value="1"/>
</dbReference>
<keyword evidence="5" id="KW-0469">Meiosis</keyword>
<dbReference type="GO" id="GO:0005694">
    <property type="term" value="C:chromosome"/>
    <property type="evidence" value="ECO:0007669"/>
    <property type="project" value="UniProtKB-SubCell"/>
</dbReference>
<dbReference type="PANTHER" id="PTHR48225">
    <property type="entry name" value="HORMA DOMAIN-CONTAINING PROTEIN 1"/>
    <property type="match status" value="1"/>
</dbReference>
<accession>A0AAD5SQJ6</accession>
<dbReference type="AlphaFoldDB" id="A0AAD5SQJ6"/>
<dbReference type="InterPro" id="IPR051294">
    <property type="entry name" value="HORMA_MeioticProgression"/>
</dbReference>
<keyword evidence="3" id="KW-0158">Chromosome</keyword>
<dbReference type="GO" id="GO:0051321">
    <property type="term" value="P:meiotic cell cycle"/>
    <property type="evidence" value="ECO:0007669"/>
    <property type="project" value="UniProtKB-KW"/>
</dbReference>
<evidence type="ECO:0000313" key="9">
    <source>
        <dbReference type="Proteomes" id="UP001212841"/>
    </source>
</evidence>
<feature type="region of interest" description="Disordered" evidence="6">
    <location>
        <begin position="359"/>
        <end position="393"/>
    </location>
</feature>
<dbReference type="SUPFAM" id="SSF57903">
    <property type="entry name" value="FYVE/PHD zinc finger"/>
    <property type="match status" value="1"/>
</dbReference>
<dbReference type="InterPro" id="IPR003511">
    <property type="entry name" value="HORMA_dom"/>
</dbReference>
<feature type="region of interest" description="Disordered" evidence="6">
    <location>
        <begin position="406"/>
        <end position="437"/>
    </location>
</feature>
<dbReference type="GO" id="GO:0005634">
    <property type="term" value="C:nucleus"/>
    <property type="evidence" value="ECO:0007669"/>
    <property type="project" value="UniProtKB-SubCell"/>
</dbReference>
<dbReference type="Gene3D" id="3.30.40.10">
    <property type="entry name" value="Zinc/RING finger domain, C3HC4 (zinc finger)"/>
    <property type="match status" value="1"/>
</dbReference>
<comment type="caution">
    <text evidence="8">The sequence shown here is derived from an EMBL/GenBank/DDBJ whole genome shotgun (WGS) entry which is preliminary data.</text>
</comment>
<name>A0AAD5SQJ6_9FUNG</name>
<evidence type="ECO:0000313" key="8">
    <source>
        <dbReference type="EMBL" id="KAJ3056362.1"/>
    </source>
</evidence>
<dbReference type="EMBL" id="JADGJD010000036">
    <property type="protein sequence ID" value="KAJ3056362.1"/>
    <property type="molecule type" value="Genomic_DNA"/>
</dbReference>
<dbReference type="Proteomes" id="UP001212841">
    <property type="component" value="Unassembled WGS sequence"/>
</dbReference>
<evidence type="ECO:0000256" key="4">
    <source>
        <dbReference type="ARBA" id="ARBA00023242"/>
    </source>
</evidence>
<proteinExistence type="predicted"/>
<feature type="compositionally biased region" description="Polar residues" evidence="6">
    <location>
        <begin position="379"/>
        <end position="393"/>
    </location>
</feature>
<dbReference type="PANTHER" id="PTHR48225:SF7">
    <property type="entry name" value="MEIOSIS-SPECIFIC PROTEIN HOP1"/>
    <property type="match status" value="1"/>
</dbReference>
<dbReference type="InterPro" id="IPR011011">
    <property type="entry name" value="Znf_FYVE_PHD"/>
</dbReference>
<dbReference type="InterPro" id="IPR013083">
    <property type="entry name" value="Znf_RING/FYVE/PHD"/>
</dbReference>
<evidence type="ECO:0000256" key="3">
    <source>
        <dbReference type="ARBA" id="ARBA00022454"/>
    </source>
</evidence>
<comment type="subcellular location">
    <subcellularLocation>
        <location evidence="2">Chromosome</location>
    </subcellularLocation>
    <subcellularLocation>
        <location evidence="1">Nucleus</location>
    </subcellularLocation>
</comment>
<reference evidence="8" key="1">
    <citation type="submission" date="2020-05" db="EMBL/GenBank/DDBJ databases">
        <title>Phylogenomic resolution of chytrid fungi.</title>
        <authorList>
            <person name="Stajich J.E."/>
            <person name="Amses K."/>
            <person name="Simmons R."/>
            <person name="Seto K."/>
            <person name="Myers J."/>
            <person name="Bonds A."/>
            <person name="Quandt C.A."/>
            <person name="Barry K."/>
            <person name="Liu P."/>
            <person name="Grigoriev I."/>
            <person name="Longcore J.E."/>
            <person name="James T.Y."/>
        </authorList>
    </citation>
    <scope>NUCLEOTIDE SEQUENCE</scope>
    <source>
        <strain evidence="8">JEL0318</strain>
    </source>
</reference>
<keyword evidence="9" id="KW-1185">Reference proteome</keyword>